<gene>
    <name evidence="1" type="ORF">GCM10011425_22350</name>
</gene>
<name>A0A917J8M5_9SPHI</name>
<evidence type="ECO:0008006" key="3">
    <source>
        <dbReference type="Google" id="ProtNLM"/>
    </source>
</evidence>
<evidence type="ECO:0000313" key="1">
    <source>
        <dbReference type="EMBL" id="GGI51023.1"/>
    </source>
</evidence>
<evidence type="ECO:0000313" key="2">
    <source>
        <dbReference type="Proteomes" id="UP000662074"/>
    </source>
</evidence>
<proteinExistence type="predicted"/>
<dbReference type="InterPro" id="IPR021445">
    <property type="entry name" value="DUF3095"/>
</dbReference>
<dbReference type="Proteomes" id="UP000662074">
    <property type="component" value="Unassembled WGS sequence"/>
</dbReference>
<keyword evidence="2" id="KW-1185">Reference proteome</keyword>
<comment type="caution">
    <text evidence="1">The sequence shown here is derived from an EMBL/GenBank/DDBJ whole genome shotgun (WGS) entry which is preliminary data.</text>
</comment>
<organism evidence="1 2">
    <name type="scientific">Mucilaginibacter galii</name>
    <dbReference type="NCBI Taxonomy" id="2005073"/>
    <lineage>
        <taxon>Bacteria</taxon>
        <taxon>Pseudomonadati</taxon>
        <taxon>Bacteroidota</taxon>
        <taxon>Sphingobacteriia</taxon>
        <taxon>Sphingobacteriales</taxon>
        <taxon>Sphingobacteriaceae</taxon>
        <taxon>Mucilaginibacter</taxon>
    </lineage>
</organism>
<sequence length="391" mass="43739">MLTPDQDFYTQLPVSPLPLGDLLLNEEHFSTVPASWHVIITDIKSSTEAVLGGSHQNVNLIATGSIVSVLNLAFDMQVTIPFFFGGDGATFIVPECLINKAMQVLALYKASTFENFNLELRTGTVTVKKIYEQGYHLHMAKYKSSRSFNIPVVLGNGLNYAEKIIKGDDYLLSGHDGTDSVLDLTGMQCRWDKIPPPEDKEEVVTLLVAALHHKQQASAFSKVMKQIEALYGPHRKRQPISVSRLKLVTTFNRIGLEMRTRLGQFKWLDLLQTWAVNLLGHIYFRTKKGKAYLKSLVEMSDTLVIDGKINTVISGNVKQREALQQYLDELETAGEIIYGLHVSGASVMSCYVRDMKDGHIHFVDGSDGGYTQAARVIKRKLKEINHQQKAD</sequence>
<dbReference type="EMBL" id="BMDO01000005">
    <property type="protein sequence ID" value="GGI51023.1"/>
    <property type="molecule type" value="Genomic_DNA"/>
</dbReference>
<dbReference type="Pfam" id="PF11294">
    <property type="entry name" value="DUF3095"/>
    <property type="match status" value="1"/>
</dbReference>
<reference evidence="1" key="1">
    <citation type="journal article" date="2014" name="Int. J. Syst. Evol. Microbiol.">
        <title>Complete genome sequence of Corynebacterium casei LMG S-19264T (=DSM 44701T), isolated from a smear-ripened cheese.</title>
        <authorList>
            <consortium name="US DOE Joint Genome Institute (JGI-PGF)"/>
            <person name="Walter F."/>
            <person name="Albersmeier A."/>
            <person name="Kalinowski J."/>
            <person name="Ruckert C."/>
        </authorList>
    </citation>
    <scope>NUCLEOTIDE SEQUENCE</scope>
    <source>
        <strain evidence="1">CCM 8711</strain>
    </source>
</reference>
<accession>A0A917J8M5</accession>
<reference evidence="1" key="2">
    <citation type="submission" date="2020-09" db="EMBL/GenBank/DDBJ databases">
        <authorList>
            <person name="Sun Q."/>
            <person name="Sedlacek I."/>
        </authorList>
    </citation>
    <scope>NUCLEOTIDE SEQUENCE</scope>
    <source>
        <strain evidence="1">CCM 8711</strain>
    </source>
</reference>
<dbReference type="AlphaFoldDB" id="A0A917J8M5"/>
<dbReference type="RefSeq" id="WP_188416694.1">
    <property type="nucleotide sequence ID" value="NZ_BMDO01000005.1"/>
</dbReference>
<protein>
    <recommendedName>
        <fullName evidence="3">DUF3095 domain-containing protein</fullName>
    </recommendedName>
</protein>